<proteinExistence type="predicted"/>
<protein>
    <submittedName>
        <fullName evidence="3">Uncharacterized protein</fullName>
    </submittedName>
</protein>
<feature type="region of interest" description="Disordered" evidence="1">
    <location>
        <begin position="70"/>
        <end position="98"/>
    </location>
</feature>
<keyword evidence="2" id="KW-0472">Membrane</keyword>
<dbReference type="EMBL" id="AGNL01009598">
    <property type="protein sequence ID" value="EJK69766.1"/>
    <property type="molecule type" value="Genomic_DNA"/>
</dbReference>
<keyword evidence="2" id="KW-1133">Transmembrane helix</keyword>
<evidence type="ECO:0000256" key="2">
    <source>
        <dbReference type="SAM" id="Phobius"/>
    </source>
</evidence>
<feature type="compositionally biased region" description="Low complexity" evidence="1">
    <location>
        <begin position="303"/>
        <end position="317"/>
    </location>
</feature>
<organism evidence="3 4">
    <name type="scientific">Thalassiosira oceanica</name>
    <name type="common">Marine diatom</name>
    <dbReference type="NCBI Taxonomy" id="159749"/>
    <lineage>
        <taxon>Eukaryota</taxon>
        <taxon>Sar</taxon>
        <taxon>Stramenopiles</taxon>
        <taxon>Ochrophyta</taxon>
        <taxon>Bacillariophyta</taxon>
        <taxon>Coscinodiscophyceae</taxon>
        <taxon>Thalassiosirophycidae</taxon>
        <taxon>Thalassiosirales</taxon>
        <taxon>Thalassiosiraceae</taxon>
        <taxon>Thalassiosira</taxon>
    </lineage>
</organism>
<keyword evidence="2" id="KW-0812">Transmembrane</keyword>
<comment type="caution">
    <text evidence="3">The sequence shown here is derived from an EMBL/GenBank/DDBJ whole genome shotgun (WGS) entry which is preliminary data.</text>
</comment>
<sequence length="416" mass="46365">MTQVAHGGLATTGIRRCEDDRLVRQAGGESCSSSSGSDLSGNTRLDWRSKLSMPQGTRLHTIADEVTRTPAVASSKRTTKISTDSYGESSVHPGQFALPPIPHVESTAAGEENRSHRSLLSHYSIDAGKHGFLNYQLNSKRESFDEDESDDDFSLLSGHDSLVFKYQPGQQTPPAYYELPEQICKVYEKRATAQEIAEFAVPTLSPPLLQLLPYHERKRLRFAEPPSEITPFASGKLYGGNHTEQTEAPEQSCNNKNWFGRLKDAASNFRHMGHTFSDRTEEECIRLREQSKREEMESLAKPSGRGANASSLSNAGSITSYSDEETASSSTSCEGAEEQDQDDTAARKKRFLPRGGYGRRITRERILRGTYESRIWDLERKERLSGKFLFVLVTVATIFITALGFAMFVCVRILMS</sequence>
<feature type="region of interest" description="Disordered" evidence="1">
    <location>
        <begin position="290"/>
        <end position="349"/>
    </location>
</feature>
<name>K0T8T5_THAOC</name>
<evidence type="ECO:0000313" key="3">
    <source>
        <dbReference type="EMBL" id="EJK69766.1"/>
    </source>
</evidence>
<evidence type="ECO:0000256" key="1">
    <source>
        <dbReference type="SAM" id="MobiDB-lite"/>
    </source>
</evidence>
<dbReference type="Proteomes" id="UP000266841">
    <property type="component" value="Unassembled WGS sequence"/>
</dbReference>
<accession>K0T8T5</accession>
<evidence type="ECO:0000313" key="4">
    <source>
        <dbReference type="Proteomes" id="UP000266841"/>
    </source>
</evidence>
<feature type="transmembrane region" description="Helical" evidence="2">
    <location>
        <begin position="388"/>
        <end position="415"/>
    </location>
</feature>
<dbReference type="eggNOG" id="ENOG502R1E7">
    <property type="taxonomic scope" value="Eukaryota"/>
</dbReference>
<dbReference type="AlphaFoldDB" id="K0T8T5"/>
<keyword evidence="4" id="KW-1185">Reference proteome</keyword>
<gene>
    <name evidence="3" type="ORF">THAOC_08942</name>
</gene>
<reference evidence="3 4" key="1">
    <citation type="journal article" date="2012" name="Genome Biol.">
        <title>Genome and low-iron response of an oceanic diatom adapted to chronic iron limitation.</title>
        <authorList>
            <person name="Lommer M."/>
            <person name="Specht M."/>
            <person name="Roy A.S."/>
            <person name="Kraemer L."/>
            <person name="Andreson R."/>
            <person name="Gutowska M.A."/>
            <person name="Wolf J."/>
            <person name="Bergner S.V."/>
            <person name="Schilhabel M.B."/>
            <person name="Klostermeier U.C."/>
            <person name="Beiko R.G."/>
            <person name="Rosenstiel P."/>
            <person name="Hippler M."/>
            <person name="Laroche J."/>
        </authorList>
    </citation>
    <scope>NUCLEOTIDE SEQUENCE [LARGE SCALE GENOMIC DNA]</scope>
    <source>
        <strain evidence="3 4">CCMP1005</strain>
    </source>
</reference>